<reference evidence="15 16" key="1">
    <citation type="submission" date="2019-07" db="EMBL/GenBank/DDBJ databases">
        <title>Draft genome assembly of a fouling barnacle, Amphibalanus amphitrite (Darwin, 1854): The first reference genome for Thecostraca.</title>
        <authorList>
            <person name="Kim W."/>
        </authorList>
    </citation>
    <scope>NUCLEOTIDE SEQUENCE [LARGE SCALE GENOMIC DNA]</scope>
    <source>
        <strain evidence="15">SNU_AA5</strain>
        <tissue evidence="15">Soma without cirri and trophi</tissue>
    </source>
</reference>
<dbReference type="InterPro" id="IPR041983">
    <property type="entry name" value="ADA2-like_ZZ"/>
</dbReference>
<dbReference type="Gene3D" id="1.10.10.10">
    <property type="entry name" value="Winged helix-like DNA-binding domain superfamily/Winged helix DNA-binding domain"/>
    <property type="match status" value="1"/>
</dbReference>
<organism evidence="15 16">
    <name type="scientific">Amphibalanus amphitrite</name>
    <name type="common">Striped barnacle</name>
    <name type="synonym">Balanus amphitrite</name>
    <dbReference type="NCBI Taxonomy" id="1232801"/>
    <lineage>
        <taxon>Eukaryota</taxon>
        <taxon>Metazoa</taxon>
        <taxon>Ecdysozoa</taxon>
        <taxon>Arthropoda</taxon>
        <taxon>Crustacea</taxon>
        <taxon>Multicrustacea</taxon>
        <taxon>Cirripedia</taxon>
        <taxon>Thoracica</taxon>
        <taxon>Thoracicalcarea</taxon>
        <taxon>Balanomorpha</taxon>
        <taxon>Balanoidea</taxon>
        <taxon>Balanidae</taxon>
        <taxon>Amphibalaninae</taxon>
        <taxon>Amphibalanus</taxon>
    </lineage>
</organism>
<dbReference type="InterPro" id="IPR017884">
    <property type="entry name" value="SANT_dom"/>
</dbReference>
<dbReference type="CDD" id="cd00167">
    <property type="entry name" value="SANT"/>
    <property type="match status" value="1"/>
</dbReference>
<feature type="compositionally biased region" description="Low complexity" evidence="10">
    <location>
        <begin position="359"/>
        <end position="379"/>
    </location>
</feature>
<dbReference type="InterPro" id="IPR009057">
    <property type="entry name" value="Homeodomain-like_sf"/>
</dbReference>
<keyword evidence="6 8" id="KW-0804">Transcription</keyword>
<feature type="compositionally biased region" description="Basic and acidic residues" evidence="10">
    <location>
        <begin position="329"/>
        <end position="344"/>
    </location>
</feature>
<evidence type="ECO:0000313" key="16">
    <source>
        <dbReference type="Proteomes" id="UP000440578"/>
    </source>
</evidence>
<evidence type="ECO:0000259" key="13">
    <source>
        <dbReference type="PROSITE" id="PS51293"/>
    </source>
</evidence>
<feature type="region of interest" description="Disordered" evidence="10">
    <location>
        <begin position="329"/>
        <end position="396"/>
    </location>
</feature>
<dbReference type="SMART" id="SM00291">
    <property type="entry name" value="ZnF_ZZ"/>
    <property type="match status" value="1"/>
</dbReference>
<name>A0A6A4VEX3_AMPAM</name>
<evidence type="ECO:0000259" key="11">
    <source>
        <dbReference type="PROSITE" id="PS50090"/>
    </source>
</evidence>
<comment type="subcellular location">
    <subcellularLocation>
        <location evidence="1 8">Nucleus</location>
    </subcellularLocation>
</comment>
<dbReference type="CDD" id="cd02335">
    <property type="entry name" value="ZZ_ADA2"/>
    <property type="match status" value="1"/>
</dbReference>
<dbReference type="PROSITE" id="PS51293">
    <property type="entry name" value="SANT"/>
    <property type="match status" value="1"/>
</dbReference>
<sequence>MAADTFGRFHCNYCQENINGLRIKCVECEDFDLCLQCFACGAEIGKHKNNHSYQFMDPGNFTVFNGESSWTAKEDVRLLDAIEQYGYGNWVDIAKHIERRTPDEAQEKFVTYFVNGVIGRQTMPPISELERMPVAVDHTAADGAGPLSPSLTMAPGMAPLQLEPEQAVQLGYMPLRDDFEREYDNTCETLVSQLNIGSVEDEDVDVALKLAHVDMYVQRQRERARRKRVVRDYQLPAAFFEELKKEALLQVPGGARMPRRRKDKGRTLADRLRTLGQFLTRSEYQQFHDNLQAEKDLVYRIKELMRYRRNGITKIADCVEFERARARRNAENGGEDKKAHDPDSRQAQAPLLGGSFSTSDSSSSSLSQAAAGLAAAEELPPSPPSPPPYTVEPEPLNESAGYHMLSKAEKRLCARLRLRPANYVALKTGLLSDQLMRCRGDPVRPRALTGLDKHHRKQILSFLVTAGWITA</sequence>
<evidence type="ECO:0000256" key="1">
    <source>
        <dbReference type="ARBA" id="ARBA00004123"/>
    </source>
</evidence>
<evidence type="ECO:0000256" key="6">
    <source>
        <dbReference type="ARBA" id="ARBA00023163"/>
    </source>
</evidence>
<dbReference type="Pfam" id="PF25299">
    <property type="entry name" value="ZZ_ADA2"/>
    <property type="match status" value="1"/>
</dbReference>
<dbReference type="SUPFAM" id="SSF46689">
    <property type="entry name" value="Homeodomain-like"/>
    <property type="match status" value="2"/>
</dbReference>
<feature type="domain" description="ZZ-type" evidence="12">
    <location>
        <begin position="6"/>
        <end position="61"/>
    </location>
</feature>
<dbReference type="InterPro" id="IPR017930">
    <property type="entry name" value="Myb_dom"/>
</dbReference>
<evidence type="ECO:0000256" key="8">
    <source>
        <dbReference type="PIRNR" id="PIRNR025024"/>
    </source>
</evidence>
<dbReference type="InterPro" id="IPR036388">
    <property type="entry name" value="WH-like_DNA-bd_sf"/>
</dbReference>
<evidence type="ECO:0000256" key="9">
    <source>
        <dbReference type="PROSITE-ProRule" id="PRU00228"/>
    </source>
</evidence>
<dbReference type="SMART" id="SM00717">
    <property type="entry name" value="SANT"/>
    <property type="match status" value="1"/>
</dbReference>
<evidence type="ECO:0000256" key="5">
    <source>
        <dbReference type="ARBA" id="ARBA00023015"/>
    </source>
</evidence>
<feature type="domain" description="Myb-like" evidence="11">
    <location>
        <begin position="67"/>
        <end position="113"/>
    </location>
</feature>
<feature type="domain" description="HTH myb-type" evidence="14">
    <location>
        <begin position="69"/>
        <end position="117"/>
    </location>
</feature>
<dbReference type="OrthoDB" id="270417at2759"/>
<dbReference type="InterPro" id="IPR055141">
    <property type="entry name" value="TADA2A_B-like_dom"/>
</dbReference>
<dbReference type="GO" id="GO:0003713">
    <property type="term" value="F:transcription coactivator activity"/>
    <property type="evidence" value="ECO:0007669"/>
    <property type="project" value="InterPro"/>
</dbReference>
<dbReference type="Gene3D" id="1.10.10.60">
    <property type="entry name" value="Homeodomain-like"/>
    <property type="match status" value="1"/>
</dbReference>
<accession>A0A6A4VEX3</accession>
<proteinExistence type="predicted"/>
<protein>
    <recommendedName>
        <fullName evidence="8">Transcriptional adapter</fullName>
    </recommendedName>
</protein>
<dbReference type="GO" id="GO:0006357">
    <property type="term" value="P:regulation of transcription by RNA polymerase II"/>
    <property type="evidence" value="ECO:0007669"/>
    <property type="project" value="InterPro"/>
</dbReference>
<evidence type="ECO:0000256" key="4">
    <source>
        <dbReference type="ARBA" id="ARBA00022833"/>
    </source>
</evidence>
<dbReference type="PANTHER" id="PTHR12374">
    <property type="entry name" value="TRANSCRIPTIONAL ADAPTOR 2 ADA2 -RELATED"/>
    <property type="match status" value="1"/>
</dbReference>
<dbReference type="PANTHER" id="PTHR12374:SF63">
    <property type="entry name" value="TRANSCRIPTIONAL ADAPTER 2-BETA"/>
    <property type="match status" value="1"/>
</dbReference>
<feature type="compositionally biased region" description="Pro residues" evidence="10">
    <location>
        <begin position="380"/>
        <end position="390"/>
    </location>
</feature>
<dbReference type="InterPro" id="IPR000433">
    <property type="entry name" value="Znf_ZZ"/>
</dbReference>
<dbReference type="GO" id="GO:0006338">
    <property type="term" value="P:chromatin remodeling"/>
    <property type="evidence" value="ECO:0007669"/>
    <property type="project" value="TreeGrafter"/>
</dbReference>
<dbReference type="GO" id="GO:0070461">
    <property type="term" value="C:SAGA-type complex"/>
    <property type="evidence" value="ECO:0007669"/>
    <property type="project" value="UniProtKB-ARBA"/>
</dbReference>
<evidence type="ECO:0000256" key="2">
    <source>
        <dbReference type="ARBA" id="ARBA00022723"/>
    </source>
</evidence>
<dbReference type="InterPro" id="IPR043145">
    <property type="entry name" value="Znf_ZZ_sf"/>
</dbReference>
<dbReference type="Gene3D" id="3.30.60.90">
    <property type="match status" value="1"/>
</dbReference>
<evidence type="ECO:0000259" key="14">
    <source>
        <dbReference type="PROSITE" id="PS51294"/>
    </source>
</evidence>
<dbReference type="GO" id="GO:0008270">
    <property type="term" value="F:zinc ion binding"/>
    <property type="evidence" value="ECO:0007669"/>
    <property type="project" value="UniProtKB-KW"/>
</dbReference>
<keyword evidence="4" id="KW-0862">Zinc</keyword>
<comment type="caution">
    <text evidence="15">The sequence shown here is derived from an EMBL/GenBank/DDBJ whole genome shotgun (WGS) entry which is preliminary data.</text>
</comment>
<dbReference type="GO" id="GO:0003682">
    <property type="term" value="F:chromatin binding"/>
    <property type="evidence" value="ECO:0007669"/>
    <property type="project" value="TreeGrafter"/>
</dbReference>
<dbReference type="SUPFAM" id="SSF57850">
    <property type="entry name" value="RING/U-box"/>
    <property type="match status" value="1"/>
</dbReference>
<evidence type="ECO:0000256" key="7">
    <source>
        <dbReference type="ARBA" id="ARBA00023242"/>
    </source>
</evidence>
<dbReference type="EMBL" id="VIIS01002067">
    <property type="protein sequence ID" value="KAF0289002.1"/>
    <property type="molecule type" value="Genomic_DNA"/>
</dbReference>
<evidence type="ECO:0000256" key="10">
    <source>
        <dbReference type="SAM" id="MobiDB-lite"/>
    </source>
</evidence>
<dbReference type="InterPro" id="IPR001005">
    <property type="entry name" value="SANT/Myb"/>
</dbReference>
<keyword evidence="2" id="KW-0479">Metal-binding</keyword>
<keyword evidence="16" id="KW-1185">Reference proteome</keyword>
<dbReference type="AlphaFoldDB" id="A0A6A4VEX3"/>
<dbReference type="PROSITE" id="PS50090">
    <property type="entry name" value="MYB_LIKE"/>
    <property type="match status" value="1"/>
</dbReference>
<dbReference type="GO" id="GO:0005634">
    <property type="term" value="C:nucleus"/>
    <property type="evidence" value="ECO:0007669"/>
    <property type="project" value="UniProtKB-SubCell"/>
</dbReference>
<evidence type="ECO:0000256" key="3">
    <source>
        <dbReference type="ARBA" id="ARBA00022771"/>
    </source>
</evidence>
<keyword evidence="5 8" id="KW-0805">Transcription regulation</keyword>
<dbReference type="FunFam" id="3.30.60.90:FF:000008">
    <property type="entry name" value="Transcriptional adapter 2"/>
    <property type="match status" value="1"/>
</dbReference>
<evidence type="ECO:0000259" key="12">
    <source>
        <dbReference type="PROSITE" id="PS50135"/>
    </source>
</evidence>
<feature type="domain" description="SANT" evidence="13">
    <location>
        <begin position="65"/>
        <end position="117"/>
    </location>
</feature>
<evidence type="ECO:0000313" key="15">
    <source>
        <dbReference type="EMBL" id="KAF0289002.1"/>
    </source>
</evidence>
<keyword evidence="7 8" id="KW-0539">Nucleus</keyword>
<dbReference type="Pfam" id="PF00249">
    <property type="entry name" value="Myb_DNA-binding"/>
    <property type="match status" value="1"/>
</dbReference>
<dbReference type="PIRSF" id="PIRSF025024">
    <property type="entry name" value="Transcriptional_adaptor_2"/>
    <property type="match status" value="1"/>
</dbReference>
<dbReference type="PROSITE" id="PS50135">
    <property type="entry name" value="ZF_ZZ_2"/>
    <property type="match status" value="1"/>
</dbReference>
<dbReference type="Pfam" id="PF22941">
    <property type="entry name" value="TADA2A-like_3rd"/>
    <property type="match status" value="1"/>
</dbReference>
<keyword evidence="3 9" id="KW-0863">Zinc-finger</keyword>
<dbReference type="PROSITE" id="PS01357">
    <property type="entry name" value="ZF_ZZ_1"/>
    <property type="match status" value="1"/>
</dbReference>
<dbReference type="InterPro" id="IPR016827">
    <property type="entry name" value="Ada2/TADA2"/>
</dbReference>
<dbReference type="Proteomes" id="UP000440578">
    <property type="component" value="Unassembled WGS sequence"/>
</dbReference>
<dbReference type="PROSITE" id="PS51294">
    <property type="entry name" value="HTH_MYB"/>
    <property type="match status" value="1"/>
</dbReference>
<gene>
    <name evidence="15" type="primary">TADA2B</name>
    <name evidence="15" type="ORF">FJT64_012631</name>
</gene>